<dbReference type="GO" id="GO:0005506">
    <property type="term" value="F:iron ion binding"/>
    <property type="evidence" value="ECO:0007669"/>
    <property type="project" value="InterPro"/>
</dbReference>
<evidence type="ECO:0000256" key="10">
    <source>
        <dbReference type="PIRSR" id="PIRSR602401-1"/>
    </source>
</evidence>
<evidence type="ECO:0000256" key="9">
    <source>
        <dbReference type="ARBA" id="ARBA00023136"/>
    </source>
</evidence>
<dbReference type="InterPro" id="IPR008069">
    <property type="entry name" value="Cyt_P450_E_grp-I_CYP2D-like"/>
</dbReference>
<keyword evidence="5 10" id="KW-0479">Metal-binding</keyword>
<evidence type="ECO:0000256" key="6">
    <source>
        <dbReference type="ARBA" id="ARBA00023002"/>
    </source>
</evidence>
<dbReference type="GO" id="GO:0016020">
    <property type="term" value="C:membrane"/>
    <property type="evidence" value="ECO:0007669"/>
    <property type="project" value="UniProtKB-SubCell"/>
</dbReference>
<dbReference type="InterPro" id="IPR050182">
    <property type="entry name" value="Cytochrome_P450_fam2"/>
</dbReference>
<organism evidence="12 13">
    <name type="scientific">Podarcis lilfordi</name>
    <name type="common">Lilford's wall lizard</name>
    <dbReference type="NCBI Taxonomy" id="74358"/>
    <lineage>
        <taxon>Eukaryota</taxon>
        <taxon>Metazoa</taxon>
        <taxon>Chordata</taxon>
        <taxon>Craniata</taxon>
        <taxon>Vertebrata</taxon>
        <taxon>Euteleostomi</taxon>
        <taxon>Lepidosauria</taxon>
        <taxon>Squamata</taxon>
        <taxon>Bifurcata</taxon>
        <taxon>Unidentata</taxon>
        <taxon>Episquamata</taxon>
        <taxon>Laterata</taxon>
        <taxon>Lacertibaenia</taxon>
        <taxon>Lacertidae</taxon>
        <taxon>Podarcis</taxon>
    </lineage>
</organism>
<dbReference type="Pfam" id="PF00067">
    <property type="entry name" value="p450"/>
    <property type="match status" value="1"/>
</dbReference>
<accession>A0AA35KX29</accession>
<reference evidence="12" key="1">
    <citation type="submission" date="2022-12" db="EMBL/GenBank/DDBJ databases">
        <authorList>
            <person name="Alioto T."/>
            <person name="Alioto T."/>
            <person name="Gomez Garrido J."/>
        </authorList>
    </citation>
    <scope>NUCLEOTIDE SEQUENCE</scope>
</reference>
<evidence type="ECO:0000256" key="4">
    <source>
        <dbReference type="ARBA" id="ARBA00022617"/>
    </source>
</evidence>
<keyword evidence="6 11" id="KW-0560">Oxidoreductase</keyword>
<keyword evidence="9" id="KW-0472">Membrane</keyword>
<dbReference type="GO" id="GO:0006805">
    <property type="term" value="P:xenobiotic metabolic process"/>
    <property type="evidence" value="ECO:0007669"/>
    <property type="project" value="TreeGrafter"/>
</dbReference>
<dbReference type="InterPro" id="IPR036396">
    <property type="entry name" value="Cyt_P450_sf"/>
</dbReference>
<comment type="similarity">
    <text evidence="3 11">Belongs to the cytochrome P450 family.</text>
</comment>
<keyword evidence="4 10" id="KW-0349">Heme</keyword>
<keyword evidence="8 11" id="KW-0503">Monooxygenase</keyword>
<comment type="cofactor">
    <cofactor evidence="1 10">
        <name>heme</name>
        <dbReference type="ChEBI" id="CHEBI:30413"/>
    </cofactor>
</comment>
<dbReference type="PANTHER" id="PTHR24300">
    <property type="entry name" value="CYTOCHROME P450 508A4-RELATED"/>
    <property type="match status" value="1"/>
</dbReference>
<dbReference type="InterPro" id="IPR017972">
    <property type="entry name" value="Cyt_P450_CS"/>
</dbReference>
<evidence type="ECO:0000256" key="1">
    <source>
        <dbReference type="ARBA" id="ARBA00001971"/>
    </source>
</evidence>
<dbReference type="EMBL" id="OX395135">
    <property type="protein sequence ID" value="CAI5785901.1"/>
    <property type="molecule type" value="Genomic_DNA"/>
</dbReference>
<evidence type="ECO:0000256" key="3">
    <source>
        <dbReference type="ARBA" id="ARBA00010617"/>
    </source>
</evidence>
<dbReference type="GO" id="GO:0016712">
    <property type="term" value="F:oxidoreductase activity, acting on paired donors, with incorporation or reduction of molecular oxygen, reduced flavin or flavoprotein as one donor, and incorporation of one atom of oxygen"/>
    <property type="evidence" value="ECO:0007669"/>
    <property type="project" value="InterPro"/>
</dbReference>
<evidence type="ECO:0000256" key="2">
    <source>
        <dbReference type="ARBA" id="ARBA00004370"/>
    </source>
</evidence>
<dbReference type="InterPro" id="IPR002401">
    <property type="entry name" value="Cyt_P450_E_grp-I"/>
</dbReference>
<dbReference type="GO" id="GO:0020037">
    <property type="term" value="F:heme binding"/>
    <property type="evidence" value="ECO:0007669"/>
    <property type="project" value="InterPro"/>
</dbReference>
<dbReference type="AlphaFoldDB" id="A0AA35KX29"/>
<name>A0AA35KX29_9SAUR</name>
<proteinExistence type="inferred from homology"/>
<dbReference type="InterPro" id="IPR001128">
    <property type="entry name" value="Cyt_P450"/>
</dbReference>
<sequence>MAGIAASISWLGSQLSCCHNNLPALALSLLLLALLLDYVKRRKRSSRWPPGPTPLPFIGNLLLLDVKNPHKSVQDLEKKFGPVISLQFGWRNMVILSGFKTIKEALGQNPENFVDRPEVPLFSLLNRGKNCGGIGFATCDNGWREQRRFIVSTLKNFGMGKKTLEKRVSEEAGYLCSEFKSKEGSPFDPQILIYRAVSNIFCTLAFGDRFEYSDNTFLKLMHVTEEFMKETIRNLPQLIAAGSWLSYFPGPHRKLQKRYGDISIILKEIVSEHKKTRDPTFPRDLIDAFLEEIDKAKGKPDSSFNEQNLINILVDLFMAGTETSSSTVLWGLLNMVNHPEVQKRVQEEIDEEIGRVRSPVMEDQLKLPYTCAVIHEIQRCADVLPVATPYMVHRDTEVGKFVIPKETAVFNHLSSVLKDETMWEKPHEFYPEHFLDANGQFVKQEAFLPFSLGRHACPGEPLSKMELFLFFTSLLQHFTFCFPGNFPRPKIERQEPFLKMPSILCDGQAVAQQWSSCLTCEISRVQSPMASQRRQGYTK</sequence>
<dbReference type="PRINTS" id="PR00385">
    <property type="entry name" value="P450"/>
</dbReference>
<gene>
    <name evidence="12" type="ORF">PODLI_1B026604</name>
</gene>
<evidence type="ECO:0000256" key="5">
    <source>
        <dbReference type="ARBA" id="ARBA00022723"/>
    </source>
</evidence>
<keyword evidence="7 10" id="KW-0408">Iron</keyword>
<feature type="binding site" description="axial binding residue" evidence="10">
    <location>
        <position position="457"/>
    </location>
    <ligand>
        <name>heme</name>
        <dbReference type="ChEBI" id="CHEBI:30413"/>
    </ligand>
    <ligandPart>
        <name>Fe</name>
        <dbReference type="ChEBI" id="CHEBI:18248"/>
    </ligandPart>
</feature>
<dbReference type="Proteomes" id="UP001178461">
    <property type="component" value="Chromosome 10"/>
</dbReference>
<dbReference type="PRINTS" id="PR01686">
    <property type="entry name" value="EP450ICYP2D"/>
</dbReference>
<dbReference type="GO" id="GO:0019369">
    <property type="term" value="P:arachidonate metabolic process"/>
    <property type="evidence" value="ECO:0007669"/>
    <property type="project" value="TreeGrafter"/>
</dbReference>
<dbReference type="PANTHER" id="PTHR24300:SF1">
    <property type="entry name" value="CYTOCHROME P450 2D6-RELATED"/>
    <property type="match status" value="1"/>
</dbReference>
<evidence type="ECO:0000313" key="13">
    <source>
        <dbReference type="Proteomes" id="UP001178461"/>
    </source>
</evidence>
<dbReference type="FunFam" id="1.10.630.10:FF:000004">
    <property type="entry name" value="cytochrome P450 2D15 isoform X1"/>
    <property type="match status" value="1"/>
</dbReference>
<evidence type="ECO:0000256" key="11">
    <source>
        <dbReference type="RuleBase" id="RU000461"/>
    </source>
</evidence>
<dbReference type="GO" id="GO:0005737">
    <property type="term" value="C:cytoplasm"/>
    <property type="evidence" value="ECO:0007669"/>
    <property type="project" value="TreeGrafter"/>
</dbReference>
<dbReference type="PRINTS" id="PR00463">
    <property type="entry name" value="EP450I"/>
</dbReference>
<dbReference type="PROSITE" id="PS00086">
    <property type="entry name" value="CYTOCHROME_P450"/>
    <property type="match status" value="1"/>
</dbReference>
<keyword evidence="13" id="KW-1185">Reference proteome</keyword>
<dbReference type="SUPFAM" id="SSF48264">
    <property type="entry name" value="Cytochrome P450"/>
    <property type="match status" value="1"/>
</dbReference>
<comment type="subcellular location">
    <subcellularLocation>
        <location evidence="2">Membrane</location>
    </subcellularLocation>
</comment>
<evidence type="ECO:0000256" key="7">
    <source>
        <dbReference type="ARBA" id="ARBA00023004"/>
    </source>
</evidence>
<protein>
    <submittedName>
        <fullName evidence="12">Cytochrome P450 2D14-like</fullName>
    </submittedName>
</protein>
<evidence type="ECO:0000256" key="8">
    <source>
        <dbReference type="ARBA" id="ARBA00023033"/>
    </source>
</evidence>
<dbReference type="Gene3D" id="1.10.630.10">
    <property type="entry name" value="Cytochrome P450"/>
    <property type="match status" value="1"/>
</dbReference>
<evidence type="ECO:0000313" key="12">
    <source>
        <dbReference type="EMBL" id="CAI5785901.1"/>
    </source>
</evidence>